<evidence type="ECO:0000259" key="1">
    <source>
        <dbReference type="Pfam" id="PF01796"/>
    </source>
</evidence>
<dbReference type="PANTHER" id="PTHR34075">
    <property type="entry name" value="BLR3430 PROTEIN"/>
    <property type="match status" value="1"/>
</dbReference>
<reference evidence="3" key="1">
    <citation type="journal article" date="2019" name="Int. J. Syst. Evol. Microbiol.">
        <title>The Global Catalogue of Microorganisms (GCM) 10K type strain sequencing project: providing services to taxonomists for standard genome sequencing and annotation.</title>
        <authorList>
            <consortium name="The Broad Institute Genomics Platform"/>
            <consortium name="The Broad Institute Genome Sequencing Center for Infectious Disease"/>
            <person name="Wu L."/>
            <person name="Ma J."/>
        </authorList>
    </citation>
    <scope>NUCLEOTIDE SEQUENCE [LARGE SCALE GENOMIC DNA]</scope>
    <source>
        <strain evidence="3">CCUG 62982</strain>
    </source>
</reference>
<dbReference type="Proteomes" id="UP001596977">
    <property type="component" value="Unassembled WGS sequence"/>
</dbReference>
<evidence type="ECO:0000313" key="3">
    <source>
        <dbReference type="Proteomes" id="UP001596977"/>
    </source>
</evidence>
<gene>
    <name evidence="2" type="ORF">ACFQ1E_16315</name>
</gene>
<dbReference type="SUPFAM" id="SSF50249">
    <property type="entry name" value="Nucleic acid-binding proteins"/>
    <property type="match status" value="1"/>
</dbReference>
<dbReference type="InterPro" id="IPR002878">
    <property type="entry name" value="ChsH2_C"/>
</dbReference>
<accession>A0ABW3H8W0</accession>
<dbReference type="InterPro" id="IPR012340">
    <property type="entry name" value="NA-bd_OB-fold"/>
</dbReference>
<proteinExistence type="predicted"/>
<dbReference type="RefSeq" id="WP_264945673.1">
    <property type="nucleotide sequence ID" value="NZ_JAPDRA010000009.1"/>
</dbReference>
<dbReference type="Pfam" id="PF01796">
    <property type="entry name" value="OB_ChsH2_C"/>
    <property type="match status" value="1"/>
</dbReference>
<feature type="domain" description="ChsH2 C-terminal OB-fold" evidence="1">
    <location>
        <begin position="63"/>
        <end position="127"/>
    </location>
</feature>
<sequence length="142" mass="16631">MTQLNDMLDIERPLPPARSFSAPFWEATREKRLVIQYDRVAGAYQFYPRPTSIHTGRRGNLEWREVSGLGQVFSYTIVRRARPPFRDREPYIVAMVTLDEGVNVMSNIIRCTEEELAQGLRVKPYWHPLSDGRHLLLFEPDR</sequence>
<organism evidence="2 3">
    <name type="scientific">Sphingomonas canadensis</name>
    <dbReference type="NCBI Taxonomy" id="1219257"/>
    <lineage>
        <taxon>Bacteria</taxon>
        <taxon>Pseudomonadati</taxon>
        <taxon>Pseudomonadota</taxon>
        <taxon>Alphaproteobacteria</taxon>
        <taxon>Sphingomonadales</taxon>
        <taxon>Sphingomonadaceae</taxon>
        <taxon>Sphingomonas</taxon>
    </lineage>
</organism>
<dbReference type="EMBL" id="JBHTJG010000009">
    <property type="protein sequence ID" value="MFD0947908.1"/>
    <property type="molecule type" value="Genomic_DNA"/>
</dbReference>
<comment type="caution">
    <text evidence="2">The sequence shown here is derived from an EMBL/GenBank/DDBJ whole genome shotgun (WGS) entry which is preliminary data.</text>
</comment>
<evidence type="ECO:0000313" key="2">
    <source>
        <dbReference type="EMBL" id="MFD0947908.1"/>
    </source>
</evidence>
<protein>
    <submittedName>
        <fullName evidence="2">Zn-ribbon domain-containing OB-fold protein</fullName>
    </submittedName>
</protein>
<dbReference type="InterPro" id="IPR052513">
    <property type="entry name" value="Thioester_dehydratase-like"/>
</dbReference>
<dbReference type="PANTHER" id="PTHR34075:SF5">
    <property type="entry name" value="BLR3430 PROTEIN"/>
    <property type="match status" value="1"/>
</dbReference>
<keyword evidence="3" id="KW-1185">Reference proteome</keyword>
<name>A0ABW3H8W0_9SPHN</name>